<comment type="caution">
    <text evidence="1">The sequence shown here is derived from an EMBL/GenBank/DDBJ whole genome shotgun (WGS) entry which is preliminary data.</text>
</comment>
<sequence>KSRAIPIPVDLDGQVNALSLKTHTSMVQRAVKDWKLSPLGHMITGSLRNYR</sequence>
<proteinExistence type="predicted"/>
<organism evidence="1 2">
    <name type="scientific">Cirrhinus mrigala</name>
    <name type="common">Mrigala</name>
    <dbReference type="NCBI Taxonomy" id="683832"/>
    <lineage>
        <taxon>Eukaryota</taxon>
        <taxon>Metazoa</taxon>
        <taxon>Chordata</taxon>
        <taxon>Craniata</taxon>
        <taxon>Vertebrata</taxon>
        <taxon>Euteleostomi</taxon>
        <taxon>Actinopterygii</taxon>
        <taxon>Neopterygii</taxon>
        <taxon>Teleostei</taxon>
        <taxon>Ostariophysi</taxon>
        <taxon>Cypriniformes</taxon>
        <taxon>Cyprinidae</taxon>
        <taxon>Labeoninae</taxon>
        <taxon>Labeonini</taxon>
        <taxon>Cirrhinus</taxon>
    </lineage>
</organism>
<evidence type="ECO:0000313" key="1">
    <source>
        <dbReference type="EMBL" id="KAL0167889.1"/>
    </source>
</evidence>
<protein>
    <submittedName>
        <fullName evidence="1">Uncharacterized protein</fullName>
    </submittedName>
</protein>
<reference evidence="1 2" key="1">
    <citation type="submission" date="2024-05" db="EMBL/GenBank/DDBJ databases">
        <title>Genome sequencing and assembly of Indian major carp, Cirrhinus mrigala (Hamilton, 1822).</title>
        <authorList>
            <person name="Mohindra V."/>
            <person name="Chowdhury L.M."/>
            <person name="Lal K."/>
            <person name="Jena J.K."/>
        </authorList>
    </citation>
    <scope>NUCLEOTIDE SEQUENCE [LARGE SCALE GENOMIC DNA]</scope>
    <source>
        <strain evidence="1">CM1030</strain>
        <tissue evidence="1">Blood</tissue>
    </source>
</reference>
<dbReference type="AlphaFoldDB" id="A0ABD0P1I4"/>
<dbReference type="Proteomes" id="UP001529510">
    <property type="component" value="Unassembled WGS sequence"/>
</dbReference>
<keyword evidence="2" id="KW-1185">Reference proteome</keyword>
<accession>A0ABD0P1I4</accession>
<name>A0ABD0P1I4_CIRMR</name>
<feature type="non-terminal residue" evidence="1">
    <location>
        <position position="1"/>
    </location>
</feature>
<gene>
    <name evidence="1" type="ORF">M9458_036111</name>
</gene>
<evidence type="ECO:0000313" key="2">
    <source>
        <dbReference type="Proteomes" id="UP001529510"/>
    </source>
</evidence>
<dbReference type="EMBL" id="JAMKFB020000018">
    <property type="protein sequence ID" value="KAL0167889.1"/>
    <property type="molecule type" value="Genomic_DNA"/>
</dbReference>